<gene>
    <name evidence="2" type="ORF">O181_122568</name>
</gene>
<feature type="region of interest" description="Disordered" evidence="1">
    <location>
        <begin position="1"/>
        <end position="31"/>
    </location>
</feature>
<keyword evidence="3" id="KW-1185">Reference proteome</keyword>
<name>A0A9Q3KJL7_9BASI</name>
<sequence length="166" mass="19225">MNHNKIEIGCDRSGTSNPNKNSPKTPTSRKLDRPFTLYARKYAKSTTWTLKFKSPEHSHDSTETIIANPDFRKSVEQETSRIAKISELLLMPMQIQAQLCIQREYDRPVIIQEIYNQVQKIKKDKLQGRRPIDSLIDTPKEENSVWSSERDTEAHISPCFSLTCFL</sequence>
<dbReference type="AlphaFoldDB" id="A0A9Q3KJL7"/>
<protein>
    <submittedName>
        <fullName evidence="2">Uncharacterized protein</fullName>
    </submittedName>
</protein>
<accession>A0A9Q3KJL7</accession>
<proteinExistence type="predicted"/>
<evidence type="ECO:0000313" key="2">
    <source>
        <dbReference type="EMBL" id="MBW0582853.1"/>
    </source>
</evidence>
<evidence type="ECO:0000256" key="1">
    <source>
        <dbReference type="SAM" id="MobiDB-lite"/>
    </source>
</evidence>
<feature type="compositionally biased region" description="Polar residues" evidence="1">
    <location>
        <begin position="13"/>
        <end position="28"/>
    </location>
</feature>
<evidence type="ECO:0000313" key="3">
    <source>
        <dbReference type="Proteomes" id="UP000765509"/>
    </source>
</evidence>
<feature type="compositionally biased region" description="Basic and acidic residues" evidence="1">
    <location>
        <begin position="1"/>
        <end position="10"/>
    </location>
</feature>
<dbReference type="Proteomes" id="UP000765509">
    <property type="component" value="Unassembled WGS sequence"/>
</dbReference>
<dbReference type="EMBL" id="AVOT02113592">
    <property type="protein sequence ID" value="MBW0582853.1"/>
    <property type="molecule type" value="Genomic_DNA"/>
</dbReference>
<comment type="caution">
    <text evidence="2">The sequence shown here is derived from an EMBL/GenBank/DDBJ whole genome shotgun (WGS) entry which is preliminary data.</text>
</comment>
<reference evidence="2" key="1">
    <citation type="submission" date="2021-03" db="EMBL/GenBank/DDBJ databases">
        <title>Draft genome sequence of rust myrtle Austropuccinia psidii MF-1, a brazilian biotype.</title>
        <authorList>
            <person name="Quecine M.C."/>
            <person name="Pachon D.M.R."/>
            <person name="Bonatelli M.L."/>
            <person name="Correr F.H."/>
            <person name="Franceschini L.M."/>
            <person name="Leite T.F."/>
            <person name="Margarido G.R.A."/>
            <person name="Almeida C.A."/>
            <person name="Ferrarezi J.A."/>
            <person name="Labate C.A."/>
        </authorList>
    </citation>
    <scope>NUCLEOTIDE SEQUENCE</scope>
    <source>
        <strain evidence="2">MF-1</strain>
    </source>
</reference>
<organism evidence="2 3">
    <name type="scientific">Austropuccinia psidii MF-1</name>
    <dbReference type="NCBI Taxonomy" id="1389203"/>
    <lineage>
        <taxon>Eukaryota</taxon>
        <taxon>Fungi</taxon>
        <taxon>Dikarya</taxon>
        <taxon>Basidiomycota</taxon>
        <taxon>Pucciniomycotina</taxon>
        <taxon>Pucciniomycetes</taxon>
        <taxon>Pucciniales</taxon>
        <taxon>Sphaerophragmiaceae</taxon>
        <taxon>Austropuccinia</taxon>
    </lineage>
</organism>
<dbReference type="OrthoDB" id="3356549at2759"/>